<dbReference type="InterPro" id="IPR043519">
    <property type="entry name" value="NT_sf"/>
</dbReference>
<reference evidence="1" key="1">
    <citation type="journal article" date="2014" name="Front. Microbiol.">
        <title>High frequency of phylogenetically diverse reductive dehalogenase-homologous genes in deep subseafloor sedimentary metagenomes.</title>
        <authorList>
            <person name="Kawai M."/>
            <person name="Futagami T."/>
            <person name="Toyoda A."/>
            <person name="Takaki Y."/>
            <person name="Nishi S."/>
            <person name="Hori S."/>
            <person name="Arai W."/>
            <person name="Tsubouchi T."/>
            <person name="Morono Y."/>
            <person name="Uchiyama I."/>
            <person name="Ito T."/>
            <person name="Fujiyama A."/>
            <person name="Inagaki F."/>
            <person name="Takami H."/>
        </authorList>
    </citation>
    <scope>NUCLEOTIDE SEQUENCE</scope>
    <source>
        <strain evidence="1">Expedition CK06-06</strain>
    </source>
</reference>
<dbReference type="EMBL" id="BART01023400">
    <property type="protein sequence ID" value="GAG92162.1"/>
    <property type="molecule type" value="Genomic_DNA"/>
</dbReference>
<dbReference type="InterPro" id="IPR019646">
    <property type="entry name" value="Aminoglyc_AdlTrfase"/>
</dbReference>
<evidence type="ECO:0000313" key="1">
    <source>
        <dbReference type="EMBL" id="GAG92162.1"/>
    </source>
</evidence>
<accession>X1CGE9</accession>
<sequence>MEVQPDFKELLALLNAHNVNYVIVGAYALAFHGAPRFTGDIDILVKPDPENAESILAALKEFGLGSLDLNKSDFQQPDKVIQLGVPPVRVDLLTSLTDVPWQQAYSGKVEGTYGDVPVYFLGRKEFLANKKALGRKKDLAD</sequence>
<gene>
    <name evidence="1" type="ORF">S01H4_42586</name>
</gene>
<feature type="non-terminal residue" evidence="1">
    <location>
        <position position="141"/>
    </location>
</feature>
<evidence type="ECO:0008006" key="2">
    <source>
        <dbReference type="Google" id="ProtNLM"/>
    </source>
</evidence>
<dbReference type="SUPFAM" id="SSF81301">
    <property type="entry name" value="Nucleotidyltransferase"/>
    <property type="match status" value="1"/>
</dbReference>
<proteinExistence type="predicted"/>
<dbReference type="AlphaFoldDB" id="X1CGE9"/>
<name>X1CGE9_9ZZZZ</name>
<protein>
    <recommendedName>
        <fullName evidence="2">Polymerase nucleotidyl transferase domain-containing protein</fullName>
    </recommendedName>
</protein>
<dbReference type="Pfam" id="PF10706">
    <property type="entry name" value="Aminoglyc_resit"/>
    <property type="match status" value="1"/>
</dbReference>
<comment type="caution">
    <text evidence="1">The sequence shown here is derived from an EMBL/GenBank/DDBJ whole genome shotgun (WGS) entry which is preliminary data.</text>
</comment>
<dbReference type="Gene3D" id="3.30.460.40">
    <property type="match status" value="1"/>
</dbReference>
<organism evidence="1">
    <name type="scientific">marine sediment metagenome</name>
    <dbReference type="NCBI Taxonomy" id="412755"/>
    <lineage>
        <taxon>unclassified sequences</taxon>
        <taxon>metagenomes</taxon>
        <taxon>ecological metagenomes</taxon>
    </lineage>
</organism>